<gene>
    <name evidence="1" type="ORF">OUY22_07570</name>
</gene>
<organism evidence="1 2">
    <name type="scientific">Nonomuraea corallina</name>
    <dbReference type="NCBI Taxonomy" id="2989783"/>
    <lineage>
        <taxon>Bacteria</taxon>
        <taxon>Bacillati</taxon>
        <taxon>Actinomycetota</taxon>
        <taxon>Actinomycetes</taxon>
        <taxon>Streptosporangiales</taxon>
        <taxon>Streptosporangiaceae</taxon>
        <taxon>Nonomuraea</taxon>
    </lineage>
</organism>
<dbReference type="Proteomes" id="UP001144036">
    <property type="component" value="Unassembled WGS sequence"/>
</dbReference>
<reference evidence="1" key="1">
    <citation type="submission" date="2022-11" db="EMBL/GenBank/DDBJ databases">
        <title>Nonomuraea corallina sp. nov., a new species of the genus Nonomuraea isolated from sea side sediment in Thai sea.</title>
        <authorList>
            <person name="Ngamcharungchit C."/>
            <person name="Matsumoto A."/>
            <person name="Suriyachadkun C."/>
            <person name="Panbangred W."/>
            <person name="Inahashi Y."/>
            <person name="Intra B."/>
        </authorList>
    </citation>
    <scope>NUCLEOTIDE SEQUENCE</scope>
    <source>
        <strain evidence="1">MCN248</strain>
    </source>
</reference>
<protein>
    <submittedName>
        <fullName evidence="1">Uncharacterized protein</fullName>
    </submittedName>
</protein>
<proteinExistence type="predicted"/>
<dbReference type="EMBL" id="JAPNNL010000019">
    <property type="protein sequence ID" value="MDA0633276.1"/>
    <property type="molecule type" value="Genomic_DNA"/>
</dbReference>
<evidence type="ECO:0000313" key="2">
    <source>
        <dbReference type="Proteomes" id="UP001144036"/>
    </source>
</evidence>
<sequence>MSGTIGTAHFVHVDLHVHYRQAYLVDDEATGPHGLPEDHPAHPVGIIRVEEGAAFLITGADTGTVGFTVAVADRDPGPEEEFEDIVEVGFRSVGGRVALHEWGGPAYELPPLPAGPGWYRLRYHARGMDGPVDDYLLQIWPAESGEPRVLKSSSATLRYWMHPS</sequence>
<evidence type="ECO:0000313" key="1">
    <source>
        <dbReference type="EMBL" id="MDA0633276.1"/>
    </source>
</evidence>
<comment type="caution">
    <text evidence="1">The sequence shown here is derived from an EMBL/GenBank/DDBJ whole genome shotgun (WGS) entry which is preliminary data.</text>
</comment>
<accession>A0ABT4S7Y5</accession>
<keyword evidence="2" id="KW-1185">Reference proteome</keyword>
<name>A0ABT4S7Y5_9ACTN</name>
<dbReference type="RefSeq" id="WP_270154078.1">
    <property type="nucleotide sequence ID" value="NZ_JAPNNL010000019.1"/>
</dbReference>